<evidence type="ECO:0000313" key="2">
    <source>
        <dbReference type="Proteomes" id="UP000224080"/>
    </source>
</evidence>
<gene>
    <name evidence="1" type="ORF">GX51_02650</name>
</gene>
<proteinExistence type="predicted"/>
<comment type="caution">
    <text evidence="1">The sequence shown here is derived from an EMBL/GenBank/DDBJ whole genome shotgun (WGS) entry which is preliminary data.</text>
</comment>
<sequence length="59" mass="6765">MHFYTDSNRYQIRSVPPNLANQGLYADAGPWVKDSRGRFLGQQLNGYVLPQWPPVEIAM</sequence>
<accession>A0A2B7XAS7</accession>
<organism evidence="1 2">
    <name type="scientific">Blastomyces parvus</name>
    <dbReference type="NCBI Taxonomy" id="2060905"/>
    <lineage>
        <taxon>Eukaryota</taxon>
        <taxon>Fungi</taxon>
        <taxon>Dikarya</taxon>
        <taxon>Ascomycota</taxon>
        <taxon>Pezizomycotina</taxon>
        <taxon>Eurotiomycetes</taxon>
        <taxon>Eurotiomycetidae</taxon>
        <taxon>Onygenales</taxon>
        <taxon>Ajellomycetaceae</taxon>
        <taxon>Blastomyces</taxon>
    </lineage>
</organism>
<dbReference type="EMBL" id="PDNC01000026">
    <property type="protein sequence ID" value="PGH05871.1"/>
    <property type="molecule type" value="Genomic_DNA"/>
</dbReference>
<name>A0A2B7XAS7_9EURO</name>
<protein>
    <submittedName>
        <fullName evidence="1">Uncharacterized protein</fullName>
    </submittedName>
</protein>
<reference evidence="1 2" key="1">
    <citation type="submission" date="2017-10" db="EMBL/GenBank/DDBJ databases">
        <title>Comparative genomics in systemic dimorphic fungi from Ajellomycetaceae.</title>
        <authorList>
            <person name="Munoz J.F."/>
            <person name="Mcewen J.G."/>
            <person name="Clay O.K."/>
            <person name="Cuomo C.A."/>
        </authorList>
    </citation>
    <scope>NUCLEOTIDE SEQUENCE [LARGE SCALE GENOMIC DNA]</scope>
    <source>
        <strain evidence="1 2">UAMH130</strain>
    </source>
</reference>
<dbReference type="Proteomes" id="UP000224080">
    <property type="component" value="Unassembled WGS sequence"/>
</dbReference>
<evidence type="ECO:0000313" key="1">
    <source>
        <dbReference type="EMBL" id="PGH05871.1"/>
    </source>
</evidence>
<dbReference type="AlphaFoldDB" id="A0A2B7XAS7"/>
<keyword evidence="2" id="KW-1185">Reference proteome</keyword>